<dbReference type="SUPFAM" id="SSF54928">
    <property type="entry name" value="RNA-binding domain, RBD"/>
    <property type="match status" value="3"/>
</dbReference>
<evidence type="ECO:0000256" key="3">
    <source>
        <dbReference type="ARBA" id="ARBA00022737"/>
    </source>
</evidence>
<keyword evidence="13" id="KW-1185">Reference proteome</keyword>
<evidence type="ECO:0000313" key="13">
    <source>
        <dbReference type="Proteomes" id="UP001321749"/>
    </source>
</evidence>
<dbReference type="Pfam" id="PF16842">
    <property type="entry name" value="RRM_occluded"/>
    <property type="match status" value="1"/>
</dbReference>
<evidence type="ECO:0000256" key="8">
    <source>
        <dbReference type="ARBA" id="ARBA00093627"/>
    </source>
</evidence>
<proteinExistence type="predicted"/>
<sequence length="1279" mass="143022">MENKHLRSQTWKFRWRFRVQRENQIPDGQHSPWLIGPRSAAERDRHNQRTPQASVTSQPDVFLACIGLRFVEIWNFGNLFRLAPFSNIKFCPRQQEEDVISLLVHCIFNYPTCRSKGQDAYLQFSYPHCDRTETAAPHNTSPAQHRTAPHRTAPHRTAPHRTADSLSKLKTASATLQTSDESGLPNHNAANMASPVGEDNWLEFVDQQGRDATHLEGRVRVIEAFRNAVLAEPGSLKIWLAYCEYFWSLRADSQAGSDAGWPAEEQIMGREIFTLDAALKLWQEGYEAVQYRLSDSHELFNRWVSLEMELLKPVATEAGIRRITHLFRNRLLVPHATWDNTSQMFSGFLSEYNRQGYEHEMEQATRHARDAKRLYGLRDHWEIKLSQATAACDIESMRRTMMEYLDWEILQLKNNKAKRDLVINFQICLGLFSRALTGTLASDDSAWRNLITLVSTAHTELKAGISKVPETLVPKMLDVLQRAVRHIPWSGPVWARYILAAEEAGLPFGSVESIKHAATNSDQLDKYGMEGVLDMYSAWCGYLKRTAMNPNATEEAVDIADAGLATALDDVKHWGNRQYRATYQGDPNYRLEKILIQFLTEKKDDIIGARKIWEELAQLPIHKNSYDFWLGWYLWEMVVFAASGHKVRSPTPLTLAQGLRVPTFATRVFVRALKERNMDWPERIMEVFEKHCNDYETAETLREAHDTIFKTRKGVVKRREREREAAQRAQDETMAAQQAAYAAAKSGDVVMKDATDGDSPSSTKRKREATPGEEDNGSKRPKSETNGVDVKRDREHTAVYLWNLPTDVTKKKIEHFFREYGQIISTDLQKGDSAAVALIEFSSADDARAALLKDGKYFGDQVIQVTPAVDCTLFVTNYPPEAGEDYIRSLFKECGEIHNVRFPSLKHNTKRRFCYVAFRQQASAAKALELHGKALKGGKYTLSVQVSDPAQKKSREGALAEGRELHVTNLPRSMPEDEVKALFEKAGKVDSVRVLSDKNGKSTGTAFVIMETKDQAQEAIKTLNQLIFGKNPIKVELAKAKTQKTATTRAVDGAATSPAPASPGGSPSDPLTSGLSRVEIAARTIAVVGIPDTMTADRLRSLLAPYGTISKLVLHPQHGGAVVEYPDAQSAGKALLQINGVEMDGESGQKLRAVDDVSEMFKAKVEKRPELERMDRVSLPTQQKKKPTAAELMPPPPRIQRPKVLGAGGKRGLGFVGGVAPKKEVNGTGAARPTVQKKSNAAFRDLFLASANNASKVEEKKPEQNGPADEGQNGGGTEA</sequence>
<dbReference type="GO" id="GO:0006397">
    <property type="term" value="P:mRNA processing"/>
    <property type="evidence" value="ECO:0007669"/>
    <property type="project" value="UniProtKB-KW"/>
</dbReference>
<dbReference type="EMBL" id="MU865026">
    <property type="protein sequence ID" value="KAK4459830.1"/>
    <property type="molecule type" value="Genomic_DNA"/>
</dbReference>
<feature type="region of interest" description="Disordered" evidence="10">
    <location>
        <begin position="133"/>
        <end position="164"/>
    </location>
</feature>
<feature type="compositionally biased region" description="Low complexity" evidence="10">
    <location>
        <begin position="735"/>
        <end position="744"/>
    </location>
</feature>
<feature type="region of interest" description="Disordered" evidence="10">
    <location>
        <begin position="714"/>
        <end position="790"/>
    </location>
</feature>
<evidence type="ECO:0000256" key="9">
    <source>
        <dbReference type="PROSITE-ProRule" id="PRU00176"/>
    </source>
</evidence>
<dbReference type="SMART" id="SM00386">
    <property type="entry name" value="HAT"/>
    <property type="match status" value="3"/>
</dbReference>
<feature type="domain" description="RRM" evidence="11">
    <location>
        <begin position="1083"/>
        <end position="1152"/>
    </location>
</feature>
<dbReference type="InterPro" id="IPR011990">
    <property type="entry name" value="TPR-like_helical_dom_sf"/>
</dbReference>
<dbReference type="SMART" id="SM00360">
    <property type="entry name" value="RRM"/>
    <property type="match status" value="4"/>
</dbReference>
<gene>
    <name evidence="12" type="ORF">QBC42DRAFT_348491</name>
</gene>
<protein>
    <recommendedName>
        <fullName evidence="8">U4/U6 snRNA-associated-splicing factor PRP24</fullName>
    </recommendedName>
</protein>
<keyword evidence="3" id="KW-0677">Repeat</keyword>
<dbReference type="GO" id="GO:0008380">
    <property type="term" value="P:RNA splicing"/>
    <property type="evidence" value="ECO:0007669"/>
    <property type="project" value="UniProtKB-KW"/>
</dbReference>
<feature type="domain" description="RRM" evidence="11">
    <location>
        <begin position="871"/>
        <end position="949"/>
    </location>
</feature>
<dbReference type="Gene3D" id="3.30.70.330">
    <property type="match status" value="4"/>
</dbReference>
<evidence type="ECO:0000256" key="5">
    <source>
        <dbReference type="ARBA" id="ARBA00023187"/>
    </source>
</evidence>
<feature type="domain" description="RRM" evidence="11">
    <location>
        <begin position="963"/>
        <end position="1040"/>
    </location>
</feature>
<dbReference type="GO" id="GO:0003723">
    <property type="term" value="F:RNA binding"/>
    <property type="evidence" value="ECO:0007669"/>
    <property type="project" value="UniProtKB-UniRule"/>
</dbReference>
<feature type="region of interest" description="Disordered" evidence="10">
    <location>
        <begin position="1215"/>
        <end position="1239"/>
    </location>
</feature>
<organism evidence="12 13">
    <name type="scientific">Cladorrhinum samala</name>
    <dbReference type="NCBI Taxonomy" id="585594"/>
    <lineage>
        <taxon>Eukaryota</taxon>
        <taxon>Fungi</taxon>
        <taxon>Dikarya</taxon>
        <taxon>Ascomycota</taxon>
        <taxon>Pezizomycotina</taxon>
        <taxon>Sordariomycetes</taxon>
        <taxon>Sordariomycetidae</taxon>
        <taxon>Sordariales</taxon>
        <taxon>Podosporaceae</taxon>
        <taxon>Cladorrhinum</taxon>
    </lineage>
</organism>
<dbReference type="Gene3D" id="1.25.40.10">
    <property type="entry name" value="Tetratricopeptide repeat domain"/>
    <property type="match status" value="2"/>
</dbReference>
<reference evidence="12" key="2">
    <citation type="submission" date="2023-06" db="EMBL/GenBank/DDBJ databases">
        <authorList>
            <consortium name="Lawrence Berkeley National Laboratory"/>
            <person name="Mondo S.J."/>
            <person name="Hensen N."/>
            <person name="Bonometti L."/>
            <person name="Westerberg I."/>
            <person name="Brannstrom I.O."/>
            <person name="Guillou S."/>
            <person name="Cros-Aarteil S."/>
            <person name="Calhoun S."/>
            <person name="Haridas S."/>
            <person name="Kuo A."/>
            <person name="Pangilinan J."/>
            <person name="Riley R."/>
            <person name="Labutti K."/>
            <person name="Andreopoulos B."/>
            <person name="Lipzen A."/>
            <person name="Chen C."/>
            <person name="Yanf M."/>
            <person name="Daum C."/>
            <person name="Ng V."/>
            <person name="Clum A."/>
            <person name="Steindorff A."/>
            <person name="Ohm R."/>
            <person name="Martin F."/>
            <person name="Silar P."/>
            <person name="Natvig D."/>
            <person name="Lalanne C."/>
            <person name="Gautier V."/>
            <person name="Ament-Velasquez S.L."/>
            <person name="Kruys A."/>
            <person name="Hutchinson M.I."/>
            <person name="Powell A.J."/>
            <person name="Barry K."/>
            <person name="Miller A.N."/>
            <person name="Grigoriev I.V."/>
            <person name="Debuchy R."/>
            <person name="Gladieux P."/>
            <person name="Thoren M.H."/>
            <person name="Johannesson H."/>
        </authorList>
    </citation>
    <scope>NUCLEOTIDE SEQUENCE</scope>
    <source>
        <strain evidence="12">PSN324</strain>
    </source>
</reference>
<dbReference type="CDD" id="cd00590">
    <property type="entry name" value="RRM_SF"/>
    <property type="match status" value="1"/>
</dbReference>
<feature type="compositionally biased region" description="Basic and acidic residues" evidence="10">
    <location>
        <begin position="776"/>
        <end position="790"/>
    </location>
</feature>
<evidence type="ECO:0000256" key="4">
    <source>
        <dbReference type="ARBA" id="ARBA00022884"/>
    </source>
</evidence>
<accession>A0AAV9HJ14</accession>
<reference evidence="12" key="1">
    <citation type="journal article" date="2023" name="Mol. Phylogenet. Evol.">
        <title>Genome-scale phylogeny and comparative genomics of the fungal order Sordariales.</title>
        <authorList>
            <person name="Hensen N."/>
            <person name="Bonometti L."/>
            <person name="Westerberg I."/>
            <person name="Brannstrom I.O."/>
            <person name="Guillou S."/>
            <person name="Cros-Aarteil S."/>
            <person name="Calhoun S."/>
            <person name="Haridas S."/>
            <person name="Kuo A."/>
            <person name="Mondo S."/>
            <person name="Pangilinan J."/>
            <person name="Riley R."/>
            <person name="LaButti K."/>
            <person name="Andreopoulos B."/>
            <person name="Lipzen A."/>
            <person name="Chen C."/>
            <person name="Yan M."/>
            <person name="Daum C."/>
            <person name="Ng V."/>
            <person name="Clum A."/>
            <person name="Steindorff A."/>
            <person name="Ohm R.A."/>
            <person name="Martin F."/>
            <person name="Silar P."/>
            <person name="Natvig D.O."/>
            <person name="Lalanne C."/>
            <person name="Gautier V."/>
            <person name="Ament-Velasquez S.L."/>
            <person name="Kruys A."/>
            <person name="Hutchinson M.I."/>
            <person name="Powell A.J."/>
            <person name="Barry K."/>
            <person name="Miller A.N."/>
            <person name="Grigoriev I.V."/>
            <person name="Debuchy R."/>
            <person name="Gladieux P."/>
            <person name="Hiltunen Thoren M."/>
            <person name="Johannesson H."/>
        </authorList>
    </citation>
    <scope>NUCLEOTIDE SEQUENCE</scope>
    <source>
        <strain evidence="12">PSN324</strain>
    </source>
</reference>
<evidence type="ECO:0000259" key="11">
    <source>
        <dbReference type="PROSITE" id="PS50102"/>
    </source>
</evidence>
<feature type="compositionally biased region" description="Low complexity" evidence="10">
    <location>
        <begin position="1045"/>
        <end position="1068"/>
    </location>
</feature>
<keyword evidence="2" id="KW-0507">mRNA processing</keyword>
<dbReference type="InterPro" id="IPR035979">
    <property type="entry name" value="RBD_domain_sf"/>
</dbReference>
<dbReference type="InterPro" id="IPR012677">
    <property type="entry name" value="Nucleotide-bd_a/b_plait_sf"/>
</dbReference>
<dbReference type="PROSITE" id="PS50102">
    <property type="entry name" value="RRM"/>
    <property type="match status" value="4"/>
</dbReference>
<dbReference type="Proteomes" id="UP001321749">
    <property type="component" value="Unassembled WGS sequence"/>
</dbReference>
<comment type="caution">
    <text evidence="12">The sequence shown here is derived from an EMBL/GenBank/DDBJ whole genome shotgun (WGS) entry which is preliminary data.</text>
</comment>
<evidence type="ECO:0000256" key="6">
    <source>
        <dbReference type="ARBA" id="ARBA00023242"/>
    </source>
</evidence>
<dbReference type="PANTHER" id="PTHR24012">
    <property type="entry name" value="RNA BINDING PROTEIN"/>
    <property type="match status" value="1"/>
</dbReference>
<evidence type="ECO:0000256" key="2">
    <source>
        <dbReference type="ARBA" id="ARBA00022664"/>
    </source>
</evidence>
<feature type="region of interest" description="Disordered" evidence="10">
    <location>
        <begin position="1045"/>
        <end position="1073"/>
    </location>
</feature>
<name>A0AAV9HJ14_9PEZI</name>
<dbReference type="InterPro" id="IPR003107">
    <property type="entry name" value="HAT"/>
</dbReference>
<dbReference type="InterPro" id="IPR031766">
    <property type="entry name" value="RRM_occluded"/>
</dbReference>
<keyword evidence="4 9" id="KW-0694">RNA-binding</keyword>
<dbReference type="SUPFAM" id="SSF48452">
    <property type="entry name" value="TPR-like"/>
    <property type="match status" value="1"/>
</dbReference>
<feature type="region of interest" description="Disordered" evidence="10">
    <location>
        <begin position="1177"/>
        <end position="1201"/>
    </location>
</feature>
<feature type="domain" description="RRM" evidence="11">
    <location>
        <begin position="797"/>
        <end position="870"/>
    </location>
</feature>
<keyword evidence="5" id="KW-0508">mRNA splicing</keyword>
<feature type="compositionally biased region" description="Basic residues" evidence="10">
    <location>
        <begin position="147"/>
        <end position="159"/>
    </location>
</feature>
<evidence type="ECO:0000313" key="12">
    <source>
        <dbReference type="EMBL" id="KAK4459830.1"/>
    </source>
</evidence>
<feature type="region of interest" description="Disordered" evidence="10">
    <location>
        <begin position="1253"/>
        <end position="1279"/>
    </location>
</feature>
<keyword evidence="6" id="KW-0539">Nucleus</keyword>
<dbReference type="Pfam" id="PF00076">
    <property type="entry name" value="RRM_1"/>
    <property type="match status" value="3"/>
</dbReference>
<feature type="compositionally biased region" description="Basic and acidic residues" evidence="10">
    <location>
        <begin position="717"/>
        <end position="731"/>
    </location>
</feature>
<evidence type="ECO:0000256" key="10">
    <source>
        <dbReference type="SAM" id="MobiDB-lite"/>
    </source>
</evidence>
<dbReference type="AlphaFoldDB" id="A0AAV9HJ14"/>
<dbReference type="InterPro" id="IPR000504">
    <property type="entry name" value="RRM_dom"/>
</dbReference>
<comment type="function">
    <text evidence="7">Functions as a recycling factor of the spliceosome, a machinery that forms on each precursor-messenger RNA (pre-mRNA) and catalyzes the removal of introns. Chaperones the re-annealing of U4 and U6 snRNAs (small nuclear RNAs) released from previous rounds of splicing, an initial step in reforming the U4/U6-U5 tri-snRNP (small nuclear ribonucleoprotein) that can reassemble into another spliceosome complex; this step involves binding U6 and facilitating the unwinding of the U6 internal stem loop, followed by base-pairing of U6 to U4.</text>
</comment>
<dbReference type="GO" id="GO:0005688">
    <property type="term" value="C:U6 snRNP"/>
    <property type="evidence" value="ECO:0007669"/>
    <property type="project" value="UniProtKB-ARBA"/>
</dbReference>
<evidence type="ECO:0000256" key="7">
    <source>
        <dbReference type="ARBA" id="ARBA00093374"/>
    </source>
</evidence>
<comment type="subcellular location">
    <subcellularLocation>
        <location evidence="1">Nucleus</location>
    </subcellularLocation>
</comment>
<dbReference type="FunFam" id="3.30.70.330:FF:000365">
    <property type="entry name" value="U4/U6 snRNA-associated-splicing factor PRP24"/>
    <property type="match status" value="1"/>
</dbReference>
<evidence type="ECO:0000256" key="1">
    <source>
        <dbReference type="ARBA" id="ARBA00004123"/>
    </source>
</evidence>